<name>A0ABV2FPY1_9HYPH</name>
<gene>
    <name evidence="1" type="ORF">ABID39_001333</name>
</gene>
<dbReference type="Proteomes" id="UP001549112">
    <property type="component" value="Unassembled WGS sequence"/>
</dbReference>
<dbReference type="EMBL" id="JBEPLT010000015">
    <property type="protein sequence ID" value="MET3560625.1"/>
    <property type="molecule type" value="Genomic_DNA"/>
</dbReference>
<evidence type="ECO:0000313" key="1">
    <source>
        <dbReference type="EMBL" id="MET3560625.1"/>
    </source>
</evidence>
<organism evidence="1 2">
    <name type="scientific">Bartonella japonica</name>
    <dbReference type="NCBI Taxonomy" id="357761"/>
    <lineage>
        <taxon>Bacteria</taxon>
        <taxon>Pseudomonadati</taxon>
        <taxon>Pseudomonadota</taxon>
        <taxon>Alphaproteobacteria</taxon>
        <taxon>Hyphomicrobiales</taxon>
        <taxon>Bartonellaceae</taxon>
        <taxon>Bartonella</taxon>
    </lineage>
</organism>
<reference evidence="1 2" key="1">
    <citation type="submission" date="2024-06" db="EMBL/GenBank/DDBJ databases">
        <title>Genomic Encyclopedia of Type Strains, Phase IV (KMG-IV): sequencing the most valuable type-strain genomes for metagenomic binning, comparative biology and taxonomic classification.</title>
        <authorList>
            <person name="Goeker M."/>
        </authorList>
    </citation>
    <scope>NUCLEOTIDE SEQUENCE [LARGE SCALE GENOMIC DNA]</scope>
    <source>
        <strain evidence="1 2">DSM 23650</strain>
    </source>
</reference>
<comment type="caution">
    <text evidence="1">The sequence shown here is derived from an EMBL/GenBank/DDBJ whole genome shotgun (WGS) entry which is preliminary data.</text>
</comment>
<sequence>MALMNRLNARSVWQHWEQANIMMVLACYFI</sequence>
<protein>
    <submittedName>
        <fullName evidence="1">Uncharacterized protein</fullName>
    </submittedName>
</protein>
<proteinExistence type="predicted"/>
<evidence type="ECO:0000313" key="2">
    <source>
        <dbReference type="Proteomes" id="UP001549112"/>
    </source>
</evidence>
<accession>A0ABV2FPY1</accession>
<keyword evidence="2" id="KW-1185">Reference proteome</keyword>